<dbReference type="KEGG" id="rdp:RD2015_3138"/>
<keyword evidence="2" id="KW-0812">Transmembrane</keyword>
<dbReference type="EMBL" id="CP013729">
    <property type="protein sequence ID" value="ALV07599.1"/>
    <property type="molecule type" value="Genomic_DNA"/>
</dbReference>
<dbReference type="STRING" id="76731.RD2015_3138"/>
<keyword evidence="6" id="KW-1185">Reference proteome</keyword>
<dbReference type="RefSeq" id="WP_058935688.1">
    <property type="nucleotide sequence ID" value="NZ_CP013729.1"/>
</dbReference>
<keyword evidence="4" id="KW-0472">Membrane</keyword>
<evidence type="ECO:0000313" key="5">
    <source>
        <dbReference type="EMBL" id="ALV07599.1"/>
    </source>
</evidence>
<name>A0A0U3LHL9_9BURK</name>
<dbReference type="AlphaFoldDB" id="A0A0U3LHL9"/>
<dbReference type="PATRIC" id="fig|76731.3.peg.3215"/>
<organism evidence="5 6">
    <name type="scientific">Roseateles depolymerans</name>
    <dbReference type="NCBI Taxonomy" id="76731"/>
    <lineage>
        <taxon>Bacteria</taxon>
        <taxon>Pseudomonadati</taxon>
        <taxon>Pseudomonadota</taxon>
        <taxon>Betaproteobacteria</taxon>
        <taxon>Burkholderiales</taxon>
        <taxon>Sphaerotilaceae</taxon>
        <taxon>Roseateles</taxon>
    </lineage>
</organism>
<dbReference type="Proteomes" id="UP000060699">
    <property type="component" value="Chromosome"/>
</dbReference>
<comment type="subcellular location">
    <subcellularLocation>
        <location evidence="1">Membrane</location>
        <topology evidence="1">Multi-pass membrane protein</topology>
    </subcellularLocation>
</comment>
<accession>A0A0U3LHL9</accession>
<gene>
    <name evidence="5" type="ORF">RD2015_3138</name>
</gene>
<sequence length="145" mass="15470">MSAAFHGATGAQPARRAAAAGPVRWVALLLLCAAYLQGGLVKLFDFGSAVGEMQHFGLSPAPLMAGLVIALELGASALILSGRLRWLGALALAVFTAAATFMANRYWDASGQERFMLMNGFFEHWGLVGGFLLVAWTDWQERRAG</sequence>
<proteinExistence type="predicted"/>
<dbReference type="InterPro" id="IPR032808">
    <property type="entry name" value="DoxX"/>
</dbReference>
<evidence type="ECO:0000256" key="1">
    <source>
        <dbReference type="ARBA" id="ARBA00004141"/>
    </source>
</evidence>
<dbReference type="Pfam" id="PF07681">
    <property type="entry name" value="DoxX"/>
    <property type="match status" value="1"/>
</dbReference>
<dbReference type="OrthoDB" id="6522672at2"/>
<evidence type="ECO:0000256" key="2">
    <source>
        <dbReference type="ARBA" id="ARBA00022692"/>
    </source>
</evidence>
<evidence type="ECO:0000313" key="6">
    <source>
        <dbReference type="Proteomes" id="UP000060699"/>
    </source>
</evidence>
<protein>
    <submittedName>
        <fullName evidence="5">DoxX family protein</fullName>
    </submittedName>
</protein>
<evidence type="ECO:0000256" key="3">
    <source>
        <dbReference type="ARBA" id="ARBA00022989"/>
    </source>
</evidence>
<evidence type="ECO:0000256" key="4">
    <source>
        <dbReference type="ARBA" id="ARBA00023136"/>
    </source>
</evidence>
<keyword evidence="3" id="KW-1133">Transmembrane helix</keyword>
<dbReference type="GO" id="GO:0016020">
    <property type="term" value="C:membrane"/>
    <property type="evidence" value="ECO:0007669"/>
    <property type="project" value="UniProtKB-SubCell"/>
</dbReference>
<reference evidence="5 6" key="1">
    <citation type="submission" date="2015-12" db="EMBL/GenBank/DDBJ databases">
        <title>Complete genome of Roseateles depolymerans KCTC 42856.</title>
        <authorList>
            <person name="Kim K.M."/>
        </authorList>
    </citation>
    <scope>NUCLEOTIDE SEQUENCE [LARGE SCALE GENOMIC DNA]</scope>
    <source>
        <strain evidence="5 6">KCTC 42856</strain>
    </source>
</reference>